<dbReference type="Proteomes" id="UP000031004">
    <property type="component" value="Unassembled WGS sequence"/>
</dbReference>
<feature type="region of interest" description="Disordered" evidence="1">
    <location>
        <begin position="19"/>
        <end position="44"/>
    </location>
</feature>
<dbReference type="EMBL" id="JTLZ01000006">
    <property type="protein sequence ID" value="KHO25535.1"/>
    <property type="molecule type" value="Genomic_DNA"/>
</dbReference>
<evidence type="ECO:0000313" key="3">
    <source>
        <dbReference type="Proteomes" id="UP000031004"/>
    </source>
</evidence>
<gene>
    <name evidence="2" type="ORF">QQ44_14505</name>
</gene>
<name>A0ABR4YUC8_9MYCO</name>
<comment type="caution">
    <text evidence="2">The sequence shown here is derived from an EMBL/GenBank/DDBJ whole genome shotgun (WGS) entry which is preliminary data.</text>
</comment>
<keyword evidence="3" id="KW-1185">Reference proteome</keyword>
<protein>
    <submittedName>
        <fullName evidence="2">Uncharacterized protein</fullName>
    </submittedName>
</protein>
<evidence type="ECO:0000313" key="2">
    <source>
        <dbReference type="EMBL" id="KHO25535.1"/>
    </source>
</evidence>
<proteinExistence type="predicted"/>
<reference evidence="2 3" key="1">
    <citation type="submission" date="2014-11" db="EMBL/GenBank/DDBJ databases">
        <title>Mycobacterium setense Manresensis Genome.</title>
        <authorList>
            <person name="Rech G."/>
            <person name="Sumoy L."/>
        </authorList>
    </citation>
    <scope>NUCLEOTIDE SEQUENCE [LARGE SCALE GENOMIC DNA]</scope>
    <source>
        <strain evidence="2 3">Manresensis</strain>
    </source>
</reference>
<sequence length="60" mass="6696">MYLRMTCRQLGDRSWFSTIDDGVDGENSQTDPAQRGRTGDSESTLLGRVTIATLPPIRRP</sequence>
<organism evidence="2 3">
    <name type="scientific">Mycolicibacterium setense</name>
    <dbReference type="NCBI Taxonomy" id="431269"/>
    <lineage>
        <taxon>Bacteria</taxon>
        <taxon>Bacillati</taxon>
        <taxon>Actinomycetota</taxon>
        <taxon>Actinomycetes</taxon>
        <taxon>Mycobacteriales</taxon>
        <taxon>Mycobacteriaceae</taxon>
        <taxon>Mycolicibacterium</taxon>
    </lineage>
</organism>
<accession>A0ABR4YUC8</accession>
<evidence type="ECO:0000256" key="1">
    <source>
        <dbReference type="SAM" id="MobiDB-lite"/>
    </source>
</evidence>